<evidence type="ECO:0000313" key="5">
    <source>
        <dbReference type="EMBL" id="CDF91788.1"/>
    </source>
</evidence>
<keyword evidence="3" id="KW-0285">Flavoprotein</keyword>
<organism evidence="5 6">
    <name type="scientific">Zygosaccharomyces bailii (strain CLIB 213 / ATCC 58445 / CBS 680 / BCRC 21525 / NBRC 1098 / NCYC 1416 / NRRL Y-2227)</name>
    <dbReference type="NCBI Taxonomy" id="1333698"/>
    <lineage>
        <taxon>Eukaryota</taxon>
        <taxon>Fungi</taxon>
        <taxon>Dikarya</taxon>
        <taxon>Ascomycota</taxon>
        <taxon>Saccharomycotina</taxon>
        <taxon>Saccharomycetes</taxon>
        <taxon>Saccharomycetales</taxon>
        <taxon>Saccharomycetaceae</taxon>
        <taxon>Zygosaccharomyces</taxon>
    </lineage>
</organism>
<evidence type="ECO:0000256" key="3">
    <source>
        <dbReference type="ARBA" id="ARBA00022643"/>
    </source>
</evidence>
<evidence type="ECO:0000313" key="6">
    <source>
        <dbReference type="Proteomes" id="UP000019375"/>
    </source>
</evidence>
<dbReference type="PANTHER" id="PTHR22893">
    <property type="entry name" value="NADH OXIDOREDUCTASE-RELATED"/>
    <property type="match status" value="1"/>
</dbReference>
<evidence type="ECO:0000256" key="1">
    <source>
        <dbReference type="ARBA" id="ARBA00001917"/>
    </source>
</evidence>
<dbReference type="Gene3D" id="3.20.20.70">
    <property type="entry name" value="Aldolase class I"/>
    <property type="match status" value="1"/>
</dbReference>
<feature type="domain" description="NADH:flavin oxidoreductase/NADH oxidase N-terminal" evidence="4">
    <location>
        <begin position="16"/>
        <end position="337"/>
    </location>
</feature>
<name>A0A8J2TBG3_ZYGB2</name>
<sequence>MSLEHIVGPTNLNCTNLFSPIQVGSARLRHRVVVPPLSKVEALGYAPERRCIAGYYGQMTQIPGTLALVESTVFASPGQDGSEEEVPYLGPLDPSAEWTQLFGRIHANHSYVFVQLCNLGDPAEANALAAALNSVSLDGGDGGAPFTMGPSKEFIRHFIEQYVELAKNAILTGADGVEIHHADGSLLNQFLDPETNKRTDEYGRSIENRARLTLDVVDAVIEAVGADRVAICFSPYAPGSHFLTVAQYAYILGELEKRSRLGSRLAYVRLEEPTTSFFSSRPIDDSCEGAIGFVYSIWKGPVVRAGNLAIHPEQVEIAIENSRTLITDGQFFISNLNIGQETSCYYQ</sequence>
<proteinExistence type="inferred from homology"/>
<dbReference type="InterPro" id="IPR001155">
    <property type="entry name" value="OxRdtase_FMN_N"/>
</dbReference>
<dbReference type="InterPro" id="IPR045247">
    <property type="entry name" value="Oye-like"/>
</dbReference>
<reference evidence="6" key="1">
    <citation type="journal article" date="2013" name="Genome Announc.">
        <title>Genome sequence of the food spoilage yeast Zygosaccharomyces bailii CLIB 213(T).</title>
        <authorList>
            <person name="Galeote V."/>
            <person name="Bigey F."/>
            <person name="Devillers H."/>
            <person name="Neuveglise C."/>
            <person name="Dequin S."/>
        </authorList>
    </citation>
    <scope>NUCLEOTIDE SEQUENCE [LARGE SCALE GENOMIC DNA]</scope>
    <source>
        <strain evidence="6">CLIB 213 / ATCC 58445 / CBS 680 / CCRC 21525 / NBRC 1098 / NCYC 1416 / NRRL Y-2227</strain>
    </source>
</reference>
<dbReference type="OrthoDB" id="1663137at2759"/>
<dbReference type="Pfam" id="PF00724">
    <property type="entry name" value="Oxidored_FMN"/>
    <property type="match status" value="1"/>
</dbReference>
<comment type="cofactor">
    <cofactor evidence="1">
        <name>FMN</name>
        <dbReference type="ChEBI" id="CHEBI:58210"/>
    </cofactor>
</comment>
<dbReference type="EMBL" id="HG316467">
    <property type="protein sequence ID" value="CDF91788.1"/>
    <property type="molecule type" value="Genomic_DNA"/>
</dbReference>
<protein>
    <submittedName>
        <fullName evidence="5">ZYBA0S14-01112g1_1</fullName>
    </submittedName>
</protein>
<accession>A0A8J2TBG3</accession>
<dbReference type="Proteomes" id="UP000019375">
    <property type="component" value="Unassembled WGS sequence"/>
</dbReference>
<dbReference type="InterPro" id="IPR013785">
    <property type="entry name" value="Aldolase_TIM"/>
</dbReference>
<dbReference type="SUPFAM" id="SSF51395">
    <property type="entry name" value="FMN-linked oxidoreductases"/>
    <property type="match status" value="1"/>
</dbReference>
<evidence type="ECO:0000259" key="4">
    <source>
        <dbReference type="Pfam" id="PF00724"/>
    </source>
</evidence>
<dbReference type="AlphaFoldDB" id="A0A8J2TBG3"/>
<dbReference type="GO" id="GO:0010181">
    <property type="term" value="F:FMN binding"/>
    <property type="evidence" value="ECO:0007669"/>
    <property type="project" value="InterPro"/>
</dbReference>
<dbReference type="GO" id="GO:0003959">
    <property type="term" value="F:NADPH dehydrogenase activity"/>
    <property type="evidence" value="ECO:0007669"/>
    <property type="project" value="TreeGrafter"/>
</dbReference>
<keyword evidence="3" id="KW-0288">FMN</keyword>
<comment type="similarity">
    <text evidence="2">Belongs to the NADH:flavin oxidoreductase/NADH oxidase family.</text>
</comment>
<evidence type="ECO:0000256" key="2">
    <source>
        <dbReference type="ARBA" id="ARBA00005979"/>
    </source>
</evidence>
<keyword evidence="6" id="KW-1185">Reference proteome</keyword>
<gene>
    <name evidence="5" type="ORF">BN860_01112g</name>
</gene>
<dbReference type="PANTHER" id="PTHR22893:SF91">
    <property type="entry name" value="NADPH DEHYDROGENASE 2-RELATED"/>
    <property type="match status" value="1"/>
</dbReference>